<dbReference type="InParanoid" id="Q01QC9"/>
<dbReference type="OrthoDB" id="122427at2"/>
<organism evidence="2">
    <name type="scientific">Solibacter usitatus (strain Ellin6076)</name>
    <dbReference type="NCBI Taxonomy" id="234267"/>
    <lineage>
        <taxon>Bacteria</taxon>
        <taxon>Pseudomonadati</taxon>
        <taxon>Acidobacteriota</taxon>
        <taxon>Terriglobia</taxon>
        <taxon>Bryobacterales</taxon>
        <taxon>Solibacteraceae</taxon>
        <taxon>Candidatus Solibacter</taxon>
    </lineage>
</organism>
<dbReference type="InterPro" id="IPR046580">
    <property type="entry name" value="DUF6640"/>
</dbReference>
<dbReference type="AlphaFoldDB" id="Q01QC9"/>
<gene>
    <name evidence="2" type="ordered locus">Acid_7230</name>
</gene>
<feature type="transmembrane region" description="Helical" evidence="1">
    <location>
        <begin position="77"/>
        <end position="96"/>
    </location>
</feature>
<dbReference type="EMBL" id="CP000473">
    <property type="protein sequence ID" value="ABJ88141.1"/>
    <property type="molecule type" value="Genomic_DNA"/>
</dbReference>
<evidence type="ECO:0000256" key="1">
    <source>
        <dbReference type="SAM" id="Phobius"/>
    </source>
</evidence>
<dbReference type="STRING" id="234267.Acid_7230"/>
<protein>
    <submittedName>
        <fullName evidence="2">Uncharacterized protein</fullName>
    </submittedName>
</protein>
<accession>Q01QC9</accession>
<dbReference type="HOGENOM" id="CLU_120565_1_0_0"/>
<reference evidence="2" key="1">
    <citation type="submission" date="2006-10" db="EMBL/GenBank/DDBJ databases">
        <title>Complete sequence of Solibacter usitatus Ellin6076.</title>
        <authorList>
            <consortium name="US DOE Joint Genome Institute"/>
            <person name="Copeland A."/>
            <person name="Lucas S."/>
            <person name="Lapidus A."/>
            <person name="Barry K."/>
            <person name="Detter J.C."/>
            <person name="Glavina del Rio T."/>
            <person name="Hammon N."/>
            <person name="Israni S."/>
            <person name="Dalin E."/>
            <person name="Tice H."/>
            <person name="Pitluck S."/>
            <person name="Thompson L.S."/>
            <person name="Brettin T."/>
            <person name="Bruce D."/>
            <person name="Han C."/>
            <person name="Tapia R."/>
            <person name="Gilna P."/>
            <person name="Schmutz J."/>
            <person name="Larimer F."/>
            <person name="Land M."/>
            <person name="Hauser L."/>
            <person name="Kyrpides N."/>
            <person name="Mikhailova N."/>
            <person name="Janssen P.H."/>
            <person name="Kuske C.R."/>
            <person name="Richardson P."/>
        </authorList>
    </citation>
    <scope>NUCLEOTIDE SEQUENCE</scope>
    <source>
        <strain evidence="2">Ellin6076</strain>
    </source>
</reference>
<feature type="transmembrane region" description="Helical" evidence="1">
    <location>
        <begin position="116"/>
        <end position="137"/>
    </location>
</feature>
<proteinExistence type="predicted"/>
<dbReference type="KEGG" id="sus:Acid_7230"/>
<keyword evidence="1" id="KW-1133">Transmembrane helix</keyword>
<feature type="transmembrane region" description="Helical" evidence="1">
    <location>
        <begin position="46"/>
        <end position="65"/>
    </location>
</feature>
<sequence length="142" mass="16009">MKDRFEVARRIMTFVLVVQAILGFVLDWSPNHLLNPEWHGHARFHGALLLFLLTGVSGTGLWLLWRKSKEPEVAIKVAGLISFSMWTPFFYVTFLLPGSTLWAGPPANVPHIAGWVFYPNVVVAALFLAITAVAWRLPKRQS</sequence>
<feature type="transmembrane region" description="Helical" evidence="1">
    <location>
        <begin position="7"/>
        <end position="26"/>
    </location>
</feature>
<dbReference type="eggNOG" id="ENOG50330AV">
    <property type="taxonomic scope" value="Bacteria"/>
</dbReference>
<name>Q01QC9_SOLUE</name>
<keyword evidence="1" id="KW-0812">Transmembrane</keyword>
<keyword evidence="1" id="KW-0472">Membrane</keyword>
<dbReference type="Pfam" id="PF20345">
    <property type="entry name" value="DUF6640"/>
    <property type="match status" value="1"/>
</dbReference>
<evidence type="ECO:0000313" key="2">
    <source>
        <dbReference type="EMBL" id="ABJ88141.1"/>
    </source>
</evidence>